<feature type="transmembrane region" description="Helical" evidence="8">
    <location>
        <begin position="148"/>
        <end position="165"/>
    </location>
</feature>
<feature type="transmembrane region" description="Helical" evidence="8">
    <location>
        <begin position="123"/>
        <end position="141"/>
    </location>
</feature>
<proteinExistence type="predicted"/>
<keyword evidence="2" id="KW-1003">Cell membrane</keyword>
<keyword evidence="7 8" id="KW-0472">Membrane</keyword>
<feature type="transmembrane region" description="Helical" evidence="8">
    <location>
        <begin position="423"/>
        <end position="444"/>
    </location>
</feature>
<dbReference type="AlphaFoldDB" id="A0A9D7FF25"/>
<accession>A0A9D7FF25</accession>
<evidence type="ECO:0000256" key="3">
    <source>
        <dbReference type="ARBA" id="ARBA00022676"/>
    </source>
</evidence>
<name>A0A9D7FF25_9RHOO</name>
<dbReference type="PANTHER" id="PTHR33908">
    <property type="entry name" value="MANNOSYLTRANSFERASE YKCB-RELATED"/>
    <property type="match status" value="1"/>
</dbReference>
<dbReference type="Proteomes" id="UP000886602">
    <property type="component" value="Unassembled WGS sequence"/>
</dbReference>
<feature type="transmembrane region" description="Helical" evidence="8">
    <location>
        <begin position="12"/>
        <end position="31"/>
    </location>
</feature>
<feature type="transmembrane region" description="Helical" evidence="8">
    <location>
        <begin position="216"/>
        <end position="236"/>
    </location>
</feature>
<feature type="transmembrane region" description="Helical" evidence="8">
    <location>
        <begin position="75"/>
        <end position="92"/>
    </location>
</feature>
<evidence type="ECO:0000256" key="6">
    <source>
        <dbReference type="ARBA" id="ARBA00022989"/>
    </source>
</evidence>
<evidence type="ECO:0000256" key="2">
    <source>
        <dbReference type="ARBA" id="ARBA00022475"/>
    </source>
</evidence>
<dbReference type="GO" id="GO:0016763">
    <property type="term" value="F:pentosyltransferase activity"/>
    <property type="evidence" value="ECO:0007669"/>
    <property type="project" value="TreeGrafter"/>
</dbReference>
<keyword evidence="5 8" id="KW-0812">Transmembrane</keyword>
<feature type="transmembrane region" description="Helical" evidence="8">
    <location>
        <begin position="389"/>
        <end position="411"/>
    </location>
</feature>
<evidence type="ECO:0000256" key="4">
    <source>
        <dbReference type="ARBA" id="ARBA00022679"/>
    </source>
</evidence>
<feature type="transmembrane region" description="Helical" evidence="8">
    <location>
        <begin position="266"/>
        <end position="285"/>
    </location>
</feature>
<evidence type="ECO:0000256" key="8">
    <source>
        <dbReference type="SAM" id="Phobius"/>
    </source>
</evidence>
<evidence type="ECO:0000256" key="7">
    <source>
        <dbReference type="ARBA" id="ARBA00023136"/>
    </source>
</evidence>
<feature type="transmembrane region" description="Helical" evidence="8">
    <location>
        <begin position="320"/>
        <end position="338"/>
    </location>
</feature>
<keyword evidence="6 8" id="KW-1133">Transmembrane helix</keyword>
<evidence type="ECO:0000313" key="9">
    <source>
        <dbReference type="EMBL" id="MBK7423621.1"/>
    </source>
</evidence>
<protein>
    <recommendedName>
        <fullName evidence="11">Glycosyltransferase RgtA/B/C/D-like domain-containing protein</fullName>
    </recommendedName>
</protein>
<keyword evidence="4" id="KW-0808">Transferase</keyword>
<feature type="transmembrane region" description="Helical" evidence="8">
    <location>
        <begin position="350"/>
        <end position="369"/>
    </location>
</feature>
<feature type="transmembrane region" description="Helical" evidence="8">
    <location>
        <begin position="171"/>
        <end position="204"/>
    </location>
</feature>
<feature type="transmembrane region" description="Helical" evidence="8">
    <location>
        <begin position="99"/>
        <end position="117"/>
    </location>
</feature>
<dbReference type="PANTHER" id="PTHR33908:SF11">
    <property type="entry name" value="MEMBRANE PROTEIN"/>
    <property type="match status" value="1"/>
</dbReference>
<reference evidence="9" key="1">
    <citation type="submission" date="2020-10" db="EMBL/GenBank/DDBJ databases">
        <title>Connecting structure to function with the recovery of over 1000 high-quality activated sludge metagenome-assembled genomes encoding full-length rRNA genes using long-read sequencing.</title>
        <authorList>
            <person name="Singleton C.M."/>
            <person name="Petriglieri F."/>
            <person name="Kristensen J.M."/>
            <person name="Kirkegaard R.H."/>
            <person name="Michaelsen T.Y."/>
            <person name="Andersen M.H."/>
            <person name="Karst S.M."/>
            <person name="Dueholm M.S."/>
            <person name="Nielsen P.H."/>
            <person name="Albertsen M."/>
        </authorList>
    </citation>
    <scope>NUCLEOTIDE SEQUENCE</scope>
    <source>
        <strain evidence="9">EsbW_18-Q3-R4-48_MAXAC.044</strain>
    </source>
</reference>
<organism evidence="9 10">
    <name type="scientific">Candidatus Propionivibrio dominans</name>
    <dbReference type="NCBI Taxonomy" id="2954373"/>
    <lineage>
        <taxon>Bacteria</taxon>
        <taxon>Pseudomonadati</taxon>
        <taxon>Pseudomonadota</taxon>
        <taxon>Betaproteobacteria</taxon>
        <taxon>Rhodocyclales</taxon>
        <taxon>Rhodocyclaceae</taxon>
        <taxon>Propionivibrio</taxon>
    </lineage>
</organism>
<comment type="subcellular location">
    <subcellularLocation>
        <location evidence="1">Cell membrane</location>
        <topology evidence="1">Multi-pass membrane protein</topology>
    </subcellularLocation>
</comment>
<feature type="transmembrane region" description="Helical" evidence="8">
    <location>
        <begin position="297"/>
        <end position="314"/>
    </location>
</feature>
<dbReference type="GO" id="GO:0009103">
    <property type="term" value="P:lipopolysaccharide biosynthetic process"/>
    <property type="evidence" value="ECO:0007669"/>
    <property type="project" value="UniProtKB-ARBA"/>
</dbReference>
<evidence type="ECO:0000256" key="5">
    <source>
        <dbReference type="ARBA" id="ARBA00022692"/>
    </source>
</evidence>
<sequence length="569" mass="62694">MPFIPEQPRFKGISLPPSGWVLAVLLVVYIFTGLIGHDPWKHDDAISIGIAYDMVSNGNWLMPQLAGQPYPDAPLYYWAAAITAHLFSWLLPVHDAARLASGLFTLLALAFILLAARELHGRAHAAAGPLILAGSIGFLFHAHEAQPMLAALTANTAAFWALALMPRRPVVAAMVFGTAVAIAFLANGLLPVLTLLPVTAFSLWQSADRKKSLKLLALAMALALFLSGLWLLPLYLASPEYLKTFFQRELAALTKPVPAFSNTLRYLSLLLWYAWPALPLAAWALWSKRRLLRSTPLALPIFSFVSVLLILGLSTELRSAAALLLLPPLVLLAVPGVSSLRRGAANSFDWFGMMLFTFLAAVVWIVWYAMVYGWPERLARQAVRLEPGFVGHFSLPAFVFSILATSLWCWLIVTSPRSSMRGIMHWMSGLALFWLLIATLWMPWIDYGKSYRPLSASLAKTLPAKTYCVANANLPDSILASLDYFDRIRTVPLKSTAGKACNWLLIQGETRDPAAISAAGWRKVWEGKRPGDRRDSDIFHLFRRDAKANKAATLPDHLVAPPEAGSSRP</sequence>
<dbReference type="GO" id="GO:0005886">
    <property type="term" value="C:plasma membrane"/>
    <property type="evidence" value="ECO:0007669"/>
    <property type="project" value="UniProtKB-SubCell"/>
</dbReference>
<evidence type="ECO:0008006" key="11">
    <source>
        <dbReference type="Google" id="ProtNLM"/>
    </source>
</evidence>
<comment type="caution">
    <text evidence="9">The sequence shown here is derived from an EMBL/GenBank/DDBJ whole genome shotgun (WGS) entry which is preliminary data.</text>
</comment>
<keyword evidence="3" id="KW-0328">Glycosyltransferase</keyword>
<dbReference type="InterPro" id="IPR050297">
    <property type="entry name" value="LipidA_mod_glycosyltrf_83"/>
</dbReference>
<evidence type="ECO:0000313" key="10">
    <source>
        <dbReference type="Proteomes" id="UP000886602"/>
    </source>
</evidence>
<gene>
    <name evidence="9" type="ORF">IPJ48_11255</name>
</gene>
<evidence type="ECO:0000256" key="1">
    <source>
        <dbReference type="ARBA" id="ARBA00004651"/>
    </source>
</evidence>
<dbReference type="EMBL" id="JADJNC010000016">
    <property type="protein sequence ID" value="MBK7423621.1"/>
    <property type="molecule type" value="Genomic_DNA"/>
</dbReference>